<comment type="caution">
    <text evidence="2">The sequence shown here is derived from an EMBL/GenBank/DDBJ whole genome shotgun (WGS) entry which is preliminary data.</text>
</comment>
<gene>
    <name evidence="2" type="ORF">FAM09_11575</name>
</gene>
<protein>
    <submittedName>
        <fullName evidence="2">T9SS type A sorting domain-containing protein</fullName>
    </submittedName>
</protein>
<dbReference type="InterPro" id="IPR026444">
    <property type="entry name" value="Secre_tail"/>
</dbReference>
<evidence type="ECO:0000313" key="2">
    <source>
        <dbReference type="EMBL" id="THU40492.1"/>
    </source>
</evidence>
<dbReference type="AlphaFoldDB" id="A0A4S8I367"/>
<dbReference type="RefSeq" id="WP_136577245.1">
    <property type="nucleotide sequence ID" value="NZ_STFF01000002.1"/>
</dbReference>
<feature type="domain" description="Secretion system C-terminal sorting" evidence="1">
    <location>
        <begin position="312"/>
        <end position="370"/>
    </location>
</feature>
<dbReference type="EMBL" id="STFF01000002">
    <property type="protein sequence ID" value="THU40492.1"/>
    <property type="molecule type" value="Genomic_DNA"/>
</dbReference>
<accession>A0A4S8I367</accession>
<dbReference type="Proteomes" id="UP000306918">
    <property type="component" value="Unassembled WGS sequence"/>
</dbReference>
<name>A0A4S8I367_9BACT</name>
<dbReference type="NCBIfam" id="TIGR04183">
    <property type="entry name" value="Por_Secre_tail"/>
    <property type="match status" value="1"/>
</dbReference>
<proteinExistence type="predicted"/>
<evidence type="ECO:0000313" key="3">
    <source>
        <dbReference type="Proteomes" id="UP000306918"/>
    </source>
</evidence>
<sequence>MIPFMKFLSATNCPLYRFSSSGCLSLTCLIAFTGGLKAQPFLGTNSFATASTVTLAATGACTSDRTVTYLGFQFTLRSGVNCAMNNATGSGSDGHINFITTPLTTGIWQEARIGSSDGSEFRLNNFQFAVLTTPFVGKTITVTGYRNGSMVSGATAVSSAITATGLTNTVTVDVSANAAFSNVDEIRLVPSGSDAQGTLSILLMTLAAPSTLPLHFVKVQAAATSTGVAVQFFTAEESNVKEYEIQVSANGSDYTTQAIVPAKNGANNSYRAVINSLPGKNYIRIQSTDIDGSKNYSFVMLVGSKQNLEMEVFPNPTKRTVFITGAYNLPFVLFDLQGRIIRSGRVTDGSLDVADLHAGMYLLQINGKSFKLQKE</sequence>
<dbReference type="OrthoDB" id="648583at2"/>
<evidence type="ECO:0000259" key="1">
    <source>
        <dbReference type="Pfam" id="PF18962"/>
    </source>
</evidence>
<organism evidence="2 3">
    <name type="scientific">Niastella caeni</name>
    <dbReference type="NCBI Taxonomy" id="2569763"/>
    <lineage>
        <taxon>Bacteria</taxon>
        <taxon>Pseudomonadati</taxon>
        <taxon>Bacteroidota</taxon>
        <taxon>Chitinophagia</taxon>
        <taxon>Chitinophagales</taxon>
        <taxon>Chitinophagaceae</taxon>
        <taxon>Niastella</taxon>
    </lineage>
</organism>
<reference evidence="2 3" key="1">
    <citation type="submission" date="2019-04" db="EMBL/GenBank/DDBJ databases">
        <title>Niastella caeni sp. nov., isolated from activated sludge.</title>
        <authorList>
            <person name="Sheng M."/>
        </authorList>
    </citation>
    <scope>NUCLEOTIDE SEQUENCE [LARGE SCALE GENOMIC DNA]</scope>
    <source>
        <strain evidence="2 3">HX-2-15</strain>
    </source>
</reference>
<keyword evidence="3" id="KW-1185">Reference proteome</keyword>
<dbReference type="Pfam" id="PF18962">
    <property type="entry name" value="Por_Secre_tail"/>
    <property type="match status" value="1"/>
</dbReference>